<dbReference type="Pfam" id="PF07103">
    <property type="entry name" value="DUF1365"/>
    <property type="match status" value="1"/>
</dbReference>
<comment type="caution">
    <text evidence="2">The sequence shown here is derived from an EMBL/GenBank/DDBJ whole genome shotgun (WGS) entry which is preliminary data.</text>
</comment>
<protein>
    <submittedName>
        <fullName evidence="2">DUF1365 domain-containing protein</fullName>
    </submittedName>
</protein>
<evidence type="ECO:0000313" key="3">
    <source>
        <dbReference type="Proteomes" id="UP001370100"/>
    </source>
</evidence>
<gene>
    <name evidence="2" type="ORF">WCD41_29840</name>
</gene>
<keyword evidence="3" id="KW-1185">Reference proteome</keyword>
<evidence type="ECO:0000313" key="2">
    <source>
        <dbReference type="EMBL" id="MEJ2890694.1"/>
    </source>
</evidence>
<organism evidence="2 3">
    <name type="scientific">Actinomycetospora aeridis</name>
    <dbReference type="NCBI Taxonomy" id="3129231"/>
    <lineage>
        <taxon>Bacteria</taxon>
        <taxon>Bacillati</taxon>
        <taxon>Actinomycetota</taxon>
        <taxon>Actinomycetes</taxon>
        <taxon>Pseudonocardiales</taxon>
        <taxon>Pseudonocardiaceae</taxon>
        <taxon>Actinomycetospora</taxon>
    </lineage>
</organism>
<reference evidence="2 3" key="1">
    <citation type="submission" date="2024-03" db="EMBL/GenBank/DDBJ databases">
        <title>Actinomycetospora sp. OC33-EN06, a novel actinomycete isolated from wild orchid (Aerides multiflora).</title>
        <authorList>
            <person name="Suriyachadkun C."/>
        </authorList>
    </citation>
    <scope>NUCLEOTIDE SEQUENCE [LARGE SCALE GENOMIC DNA]</scope>
    <source>
        <strain evidence="2 3">OC33-EN06</strain>
    </source>
</reference>
<dbReference type="EMBL" id="JBBEGL010000016">
    <property type="protein sequence ID" value="MEJ2890694.1"/>
    <property type="molecule type" value="Genomic_DNA"/>
</dbReference>
<dbReference type="PANTHER" id="PTHR33973">
    <property type="entry name" value="OS07G0153300 PROTEIN"/>
    <property type="match status" value="1"/>
</dbReference>
<accession>A0ABU8NH13</accession>
<sequence>MSARPCQRSGSADTGRPYRHTLASIYEAEVTHRRHERLDAGFTHRLYLWLVDLDDLPRLPVLLRPLAGFRAADHIGDPRRSIRANLDAFLAARGIARPARVLMLAHARVLGYVFNPITLYWCRDDAGALVAVVAEVHNTYGGRHHYLLEVDAQGRASVDKDFYVSPFFTVDGEYRMRVPEPGETLAATVVLRREGATAFVATLRGRRRAATPRAVLAAALRHPAVTLHVAAAIRRRGIALWARGVPVVARTPADTDRGLGQLEAEPLTRHTGAP</sequence>
<proteinExistence type="predicted"/>
<dbReference type="Proteomes" id="UP001370100">
    <property type="component" value="Unassembled WGS sequence"/>
</dbReference>
<dbReference type="PANTHER" id="PTHR33973:SF4">
    <property type="entry name" value="OS07G0153300 PROTEIN"/>
    <property type="match status" value="1"/>
</dbReference>
<name>A0ABU8NH13_9PSEU</name>
<feature type="region of interest" description="Disordered" evidence="1">
    <location>
        <begin position="252"/>
        <end position="274"/>
    </location>
</feature>
<dbReference type="InterPro" id="IPR010775">
    <property type="entry name" value="DUF1365"/>
</dbReference>
<evidence type="ECO:0000256" key="1">
    <source>
        <dbReference type="SAM" id="MobiDB-lite"/>
    </source>
</evidence>